<evidence type="ECO:0000256" key="3">
    <source>
        <dbReference type="SAM" id="Phobius"/>
    </source>
</evidence>
<protein>
    <submittedName>
        <fullName evidence="4">Class E sortase</fullName>
    </submittedName>
</protein>
<dbReference type="InterPro" id="IPR042003">
    <property type="entry name" value="Sortase_E"/>
</dbReference>
<keyword evidence="3" id="KW-0812">Transmembrane</keyword>
<keyword evidence="3" id="KW-1133">Transmembrane helix</keyword>
<dbReference type="RefSeq" id="WP_199704811.1">
    <property type="nucleotide sequence ID" value="NZ_JAEMNV010000004.1"/>
</dbReference>
<dbReference type="InterPro" id="IPR053465">
    <property type="entry name" value="Sortase_Class_E"/>
</dbReference>
<dbReference type="InterPro" id="IPR005754">
    <property type="entry name" value="Sortase"/>
</dbReference>
<keyword evidence="5" id="KW-1185">Reference proteome</keyword>
<feature type="active site" description="Acyl-thioester intermediate" evidence="2">
    <location>
        <position position="219"/>
    </location>
</feature>
<sequence>MQPRSSRERWSDHGRLLARGLGQTLLTVGVVVLLFAVYQVWFTGVMNSYRQSQLTNALTEQWDRGADPLAADSGSLPTPPIGSGVALIRIPALGSDYVKVIVEGTTQDALTDGPGHYVGSARPGEVGNFAVAGHRGGYGSPFDDLDKLVAGDAIVIETRSDYFVYRVLGDRATGDPTVRDQEGLPGREVVDASRIDVVLPVPSRPGELPTRRLLTLTTCQERYFTLDRMIIHAEMVGDPRPKANGLPEELR</sequence>
<evidence type="ECO:0000313" key="4">
    <source>
        <dbReference type="EMBL" id="MBJ8340049.1"/>
    </source>
</evidence>
<dbReference type="SUPFAM" id="SSF63817">
    <property type="entry name" value="Sortase"/>
    <property type="match status" value="1"/>
</dbReference>
<dbReference type="GO" id="GO:0016787">
    <property type="term" value="F:hydrolase activity"/>
    <property type="evidence" value="ECO:0007669"/>
    <property type="project" value="UniProtKB-KW"/>
</dbReference>
<dbReference type="EMBL" id="JAEMNV010000004">
    <property type="protein sequence ID" value="MBJ8340049.1"/>
    <property type="molecule type" value="Genomic_DNA"/>
</dbReference>
<dbReference type="CDD" id="cd05830">
    <property type="entry name" value="Sortase_E"/>
    <property type="match status" value="1"/>
</dbReference>
<gene>
    <name evidence="4" type="ORF">JGU71_14235</name>
</gene>
<proteinExistence type="predicted"/>
<accession>A0A934U3T9</accession>
<dbReference type="AlphaFoldDB" id="A0A934U3T9"/>
<dbReference type="Pfam" id="PF04203">
    <property type="entry name" value="Sortase"/>
    <property type="match status" value="1"/>
</dbReference>
<comment type="caution">
    <text evidence="4">The sequence shown here is derived from an EMBL/GenBank/DDBJ whole genome shotgun (WGS) entry which is preliminary data.</text>
</comment>
<dbReference type="Proteomes" id="UP000655868">
    <property type="component" value="Unassembled WGS sequence"/>
</dbReference>
<feature type="active site" description="Proton donor/acceptor" evidence="2">
    <location>
        <position position="134"/>
    </location>
</feature>
<evidence type="ECO:0000256" key="1">
    <source>
        <dbReference type="ARBA" id="ARBA00022801"/>
    </source>
</evidence>
<organism evidence="4 5">
    <name type="scientific">Antrihabitans stalagmiti</name>
    <dbReference type="NCBI Taxonomy" id="2799499"/>
    <lineage>
        <taxon>Bacteria</taxon>
        <taxon>Bacillati</taxon>
        <taxon>Actinomycetota</taxon>
        <taxon>Actinomycetes</taxon>
        <taxon>Mycobacteriales</taxon>
        <taxon>Nocardiaceae</taxon>
        <taxon>Antrihabitans</taxon>
    </lineage>
</organism>
<dbReference type="InterPro" id="IPR023365">
    <property type="entry name" value="Sortase_dom-sf"/>
</dbReference>
<name>A0A934U3T9_9NOCA</name>
<dbReference type="NCBIfam" id="NF033747">
    <property type="entry name" value="class_E_sortase"/>
    <property type="match status" value="1"/>
</dbReference>
<keyword evidence="3" id="KW-0472">Membrane</keyword>
<evidence type="ECO:0000313" key="5">
    <source>
        <dbReference type="Proteomes" id="UP000655868"/>
    </source>
</evidence>
<dbReference type="Gene3D" id="2.40.260.10">
    <property type="entry name" value="Sortase"/>
    <property type="match status" value="1"/>
</dbReference>
<feature type="transmembrane region" description="Helical" evidence="3">
    <location>
        <begin position="21"/>
        <end position="41"/>
    </location>
</feature>
<keyword evidence="1" id="KW-0378">Hydrolase</keyword>
<reference evidence="4" key="1">
    <citation type="submission" date="2020-12" db="EMBL/GenBank/DDBJ databases">
        <title>Antrihabitans popcorni sp. nov. and Antrihabitans auranticaus sp. nov., isolated from a larva cave.</title>
        <authorList>
            <person name="Lee S.D."/>
            <person name="Kim I.S."/>
        </authorList>
    </citation>
    <scope>NUCLEOTIDE SEQUENCE</scope>
    <source>
        <strain evidence="4">YC3-6</strain>
    </source>
</reference>
<evidence type="ECO:0000256" key="2">
    <source>
        <dbReference type="PIRSR" id="PIRSR605754-1"/>
    </source>
</evidence>